<dbReference type="EMBL" id="VOXD01000019">
    <property type="protein sequence ID" value="TXF88793.1"/>
    <property type="molecule type" value="Genomic_DNA"/>
</dbReference>
<dbReference type="InterPro" id="IPR000905">
    <property type="entry name" value="Gcp-like_dom"/>
</dbReference>
<dbReference type="Gene3D" id="3.30.420.40">
    <property type="match status" value="2"/>
</dbReference>
<dbReference type="GO" id="GO:0016740">
    <property type="term" value="F:transferase activity"/>
    <property type="evidence" value="ECO:0007669"/>
    <property type="project" value="UniProtKB-KW"/>
</dbReference>
<organism evidence="2 3">
    <name type="scientific">Neolewinella aurantiaca</name>
    <dbReference type="NCBI Taxonomy" id="2602767"/>
    <lineage>
        <taxon>Bacteria</taxon>
        <taxon>Pseudomonadati</taxon>
        <taxon>Bacteroidota</taxon>
        <taxon>Saprospiria</taxon>
        <taxon>Saprospirales</taxon>
        <taxon>Lewinellaceae</taxon>
        <taxon>Neolewinella</taxon>
    </lineage>
</organism>
<dbReference type="CDD" id="cd24032">
    <property type="entry name" value="ASKHA_NBD_TsaB"/>
    <property type="match status" value="1"/>
</dbReference>
<accession>A0A5C7FGF3</accession>
<dbReference type="InterPro" id="IPR043129">
    <property type="entry name" value="ATPase_NBD"/>
</dbReference>
<dbReference type="Proteomes" id="UP000321907">
    <property type="component" value="Unassembled WGS sequence"/>
</dbReference>
<feature type="domain" description="Gcp-like" evidence="1">
    <location>
        <begin position="33"/>
        <end position="188"/>
    </location>
</feature>
<dbReference type="AlphaFoldDB" id="A0A5C7FGF3"/>
<dbReference type="InterPro" id="IPR022496">
    <property type="entry name" value="T6A_TsaB"/>
</dbReference>
<dbReference type="OrthoDB" id="9784166at2"/>
<keyword evidence="2" id="KW-0808">Transferase</keyword>
<dbReference type="PANTHER" id="PTHR11735">
    <property type="entry name" value="TRNA N6-ADENOSINE THREONYLCARBAMOYLTRANSFERASE"/>
    <property type="match status" value="1"/>
</dbReference>
<protein>
    <submittedName>
        <fullName evidence="2">tRNA (Adenosine(37)-N6)-threonylcarbamoyltransferase complex dimerization subunit type 1 TsaB</fullName>
    </submittedName>
</protein>
<keyword evidence="3" id="KW-1185">Reference proteome</keyword>
<dbReference type="SUPFAM" id="SSF53067">
    <property type="entry name" value="Actin-like ATPase domain"/>
    <property type="match status" value="1"/>
</dbReference>
<evidence type="ECO:0000313" key="2">
    <source>
        <dbReference type="EMBL" id="TXF88793.1"/>
    </source>
</evidence>
<dbReference type="GO" id="GO:0002949">
    <property type="term" value="P:tRNA threonylcarbamoyladenosine modification"/>
    <property type="evidence" value="ECO:0007669"/>
    <property type="project" value="InterPro"/>
</dbReference>
<reference evidence="2 3" key="1">
    <citation type="submission" date="2019-08" db="EMBL/GenBank/DDBJ databases">
        <title>Lewinella sp. strain SSH13 Genome sequencing and assembly.</title>
        <authorList>
            <person name="Kim I."/>
        </authorList>
    </citation>
    <scope>NUCLEOTIDE SEQUENCE [LARGE SCALE GENOMIC DNA]</scope>
    <source>
        <strain evidence="2 3">SSH13</strain>
    </source>
</reference>
<gene>
    <name evidence="2" type="primary">tsaB</name>
    <name evidence="2" type="ORF">FUA23_13160</name>
</gene>
<dbReference type="RefSeq" id="WP_147931210.1">
    <property type="nucleotide sequence ID" value="NZ_VOXD01000019.1"/>
</dbReference>
<dbReference type="Pfam" id="PF00814">
    <property type="entry name" value="TsaD"/>
    <property type="match status" value="1"/>
</dbReference>
<evidence type="ECO:0000259" key="1">
    <source>
        <dbReference type="Pfam" id="PF00814"/>
    </source>
</evidence>
<dbReference type="PANTHER" id="PTHR11735:SF11">
    <property type="entry name" value="TRNA THREONYLCARBAMOYLADENOSINE BIOSYNTHESIS PROTEIN TSAB"/>
    <property type="match status" value="1"/>
</dbReference>
<dbReference type="GO" id="GO:0005829">
    <property type="term" value="C:cytosol"/>
    <property type="evidence" value="ECO:0007669"/>
    <property type="project" value="TreeGrafter"/>
</dbReference>
<comment type="caution">
    <text evidence="2">The sequence shown here is derived from an EMBL/GenBank/DDBJ whole genome shotgun (WGS) entry which is preliminary data.</text>
</comment>
<sequence>MIRLLLETATDVCSVAVAKDDLILAEYTAAEVHQHSSHLTLFIQQVMEEAQLSMADLDEVVLSDGPGSYTSLRVGAATAKGLCVALPELKLRVVPTLQALAFACAHNGPVLATIKSRKGEVFGQLFGARQQVQGSVNGTASDATNQSHLLLEPQNIRMTEDGWLEAITAAGDARVTVVGSGAERLRDATEGSNVFNFASPSQCAAQLLLAPALSPDTSRLEDMASYEPFYLNPPFVTKSKKKLLG</sequence>
<name>A0A5C7FGF3_9BACT</name>
<evidence type="ECO:0000313" key="3">
    <source>
        <dbReference type="Proteomes" id="UP000321907"/>
    </source>
</evidence>
<dbReference type="NCBIfam" id="TIGR03725">
    <property type="entry name" value="T6A_YeaZ"/>
    <property type="match status" value="1"/>
</dbReference>
<proteinExistence type="predicted"/>